<keyword evidence="6 8" id="KW-0472">Membrane</keyword>
<keyword evidence="13" id="KW-0675">Receptor</keyword>
<keyword evidence="14" id="KW-1185">Reference proteome</keyword>
<dbReference type="PANTHER" id="PTHR30069:SF28">
    <property type="entry name" value="TONB-DEPENDENT RECEPTOR YNCD-RELATED"/>
    <property type="match status" value="1"/>
</dbReference>
<dbReference type="Gene3D" id="2.170.130.10">
    <property type="entry name" value="TonB-dependent receptor, plug domain"/>
    <property type="match status" value="1"/>
</dbReference>
<evidence type="ECO:0000256" key="7">
    <source>
        <dbReference type="ARBA" id="ARBA00023237"/>
    </source>
</evidence>
<dbReference type="EMBL" id="JBHLWO010000002">
    <property type="protein sequence ID" value="MFC0320960.1"/>
    <property type="molecule type" value="Genomic_DNA"/>
</dbReference>
<evidence type="ECO:0000256" key="4">
    <source>
        <dbReference type="ARBA" id="ARBA00022692"/>
    </source>
</evidence>
<evidence type="ECO:0000313" key="13">
    <source>
        <dbReference type="EMBL" id="MFC0320960.1"/>
    </source>
</evidence>
<evidence type="ECO:0000259" key="11">
    <source>
        <dbReference type="Pfam" id="PF00593"/>
    </source>
</evidence>
<dbReference type="InterPro" id="IPR039426">
    <property type="entry name" value="TonB-dep_rcpt-like"/>
</dbReference>
<evidence type="ECO:0000256" key="1">
    <source>
        <dbReference type="ARBA" id="ARBA00004571"/>
    </source>
</evidence>
<comment type="caution">
    <text evidence="13">The sequence shown here is derived from an EMBL/GenBank/DDBJ whole genome shotgun (WGS) entry which is preliminary data.</text>
</comment>
<keyword evidence="7 8" id="KW-0998">Cell outer membrane</keyword>
<keyword evidence="3 8" id="KW-1134">Transmembrane beta strand</keyword>
<dbReference type="InterPro" id="IPR036942">
    <property type="entry name" value="Beta-barrel_TonB_sf"/>
</dbReference>
<proteinExistence type="inferred from homology"/>
<dbReference type="PROSITE" id="PS52016">
    <property type="entry name" value="TONB_DEPENDENT_REC_3"/>
    <property type="match status" value="1"/>
</dbReference>
<dbReference type="Proteomes" id="UP001589774">
    <property type="component" value="Unassembled WGS sequence"/>
</dbReference>
<evidence type="ECO:0000256" key="3">
    <source>
        <dbReference type="ARBA" id="ARBA00022452"/>
    </source>
</evidence>
<evidence type="ECO:0000256" key="2">
    <source>
        <dbReference type="ARBA" id="ARBA00022448"/>
    </source>
</evidence>
<sequence length="695" mass="78357">MKFSFFALLFLSLCLSSIEESRAQEKTPDTLRQLPTASVRAYLRTQPYLQLTSSVGLIDKELLNLQQGTTLLPAFNTIPGVRMEERSPGSYRLSIRGSLLRSPFGVRNVKIYLDEVPLTDASGNTYLNSIDPSTLHNITILKGPDGSLFGANSGGVVIMTPNGLQSNPSTTWGIRESAGSYGLFHHHLTGNYVVNNKYNVGLDYAYQRSDGYRENTASHRHFIQTAQRFKYTEKNELRFIGLYSSMAYRTPGGLTEAQYAENPKQARPAAGPNPGATQQQAAIYNNTLLGGLIHDAFLTSHLKHVFSVFGSYTDFKNPFITNFEKRYEHNYGVRSYFSYTGQFHSNFTWQADAGIEWQQSKADILNFDNNGGVQGKEQAGDALKNYQHFYFVRFSGDLAKRLNIEAALSLNYYKYAYKGLFPETNDQYQIVDFKPTWMPRVAASYLITPAISWRASVGRGFSPPTAAEVRSSDKIINTALQPETGWNKETGVRWQSSSNRFQLDISVFSYRMQDAIVRLSNENGEEFFTNAGGVKQRGVEAAVSAWILQPDTHRFINGLRLSSNFTWSHFRFDDYRDNGNNYSGNKLTGVPGETVVSGMHILFPKKFSFYLQHNYTSSIPLNDANTAYAKRYHLVQSKLSWEKSIFGTTRLQLFAGIDNLLNENYSLGNDINAFGGRYYNAAMPRNYYMGLNVQL</sequence>
<reference evidence="13 14" key="1">
    <citation type="submission" date="2024-09" db="EMBL/GenBank/DDBJ databases">
        <authorList>
            <person name="Sun Q."/>
            <person name="Mori K."/>
        </authorList>
    </citation>
    <scope>NUCLEOTIDE SEQUENCE [LARGE SCALE GENOMIC DNA]</scope>
    <source>
        <strain evidence="13 14">CCM 7765</strain>
    </source>
</reference>
<keyword evidence="10" id="KW-0732">Signal</keyword>
<dbReference type="Pfam" id="PF00593">
    <property type="entry name" value="TonB_dep_Rec_b-barrel"/>
    <property type="match status" value="1"/>
</dbReference>
<feature type="domain" description="TonB-dependent receptor plug" evidence="12">
    <location>
        <begin position="51"/>
        <end position="156"/>
    </location>
</feature>
<dbReference type="Pfam" id="PF07715">
    <property type="entry name" value="Plug"/>
    <property type="match status" value="1"/>
</dbReference>
<evidence type="ECO:0000313" key="14">
    <source>
        <dbReference type="Proteomes" id="UP001589774"/>
    </source>
</evidence>
<dbReference type="InterPro" id="IPR037066">
    <property type="entry name" value="Plug_dom_sf"/>
</dbReference>
<evidence type="ECO:0000256" key="5">
    <source>
        <dbReference type="ARBA" id="ARBA00023077"/>
    </source>
</evidence>
<dbReference type="PANTHER" id="PTHR30069">
    <property type="entry name" value="TONB-DEPENDENT OUTER MEMBRANE RECEPTOR"/>
    <property type="match status" value="1"/>
</dbReference>
<evidence type="ECO:0000259" key="12">
    <source>
        <dbReference type="Pfam" id="PF07715"/>
    </source>
</evidence>
<feature type="signal peptide" evidence="10">
    <location>
        <begin position="1"/>
        <end position="23"/>
    </location>
</feature>
<comment type="similarity">
    <text evidence="8 9">Belongs to the TonB-dependent receptor family.</text>
</comment>
<evidence type="ECO:0000256" key="10">
    <source>
        <dbReference type="SAM" id="SignalP"/>
    </source>
</evidence>
<gene>
    <name evidence="13" type="ORF">ACFFI0_21730</name>
</gene>
<name>A0ABV6HPZ9_9SPHI</name>
<protein>
    <submittedName>
        <fullName evidence="13">TonB-dependent receptor</fullName>
    </submittedName>
</protein>
<feature type="chain" id="PRO_5047027316" evidence="10">
    <location>
        <begin position="24"/>
        <end position="695"/>
    </location>
</feature>
<keyword evidence="2 8" id="KW-0813">Transport</keyword>
<evidence type="ECO:0000256" key="6">
    <source>
        <dbReference type="ARBA" id="ARBA00023136"/>
    </source>
</evidence>
<feature type="domain" description="TonB-dependent receptor-like beta-barrel" evidence="11">
    <location>
        <begin position="235"/>
        <end position="660"/>
    </location>
</feature>
<keyword evidence="5 9" id="KW-0798">TonB box</keyword>
<accession>A0ABV6HPZ9</accession>
<dbReference type="SUPFAM" id="SSF56935">
    <property type="entry name" value="Porins"/>
    <property type="match status" value="1"/>
</dbReference>
<organism evidence="13 14">
    <name type="scientific">Olivibacter oleidegradans</name>
    <dbReference type="NCBI Taxonomy" id="760123"/>
    <lineage>
        <taxon>Bacteria</taxon>
        <taxon>Pseudomonadati</taxon>
        <taxon>Bacteroidota</taxon>
        <taxon>Sphingobacteriia</taxon>
        <taxon>Sphingobacteriales</taxon>
        <taxon>Sphingobacteriaceae</taxon>
        <taxon>Olivibacter</taxon>
    </lineage>
</organism>
<comment type="subcellular location">
    <subcellularLocation>
        <location evidence="1 8">Cell outer membrane</location>
        <topology evidence="1 8">Multi-pass membrane protein</topology>
    </subcellularLocation>
</comment>
<dbReference type="InterPro" id="IPR000531">
    <property type="entry name" value="Beta-barrel_TonB"/>
</dbReference>
<evidence type="ECO:0000256" key="8">
    <source>
        <dbReference type="PROSITE-ProRule" id="PRU01360"/>
    </source>
</evidence>
<dbReference type="InterPro" id="IPR012910">
    <property type="entry name" value="Plug_dom"/>
</dbReference>
<dbReference type="Gene3D" id="2.40.170.20">
    <property type="entry name" value="TonB-dependent receptor, beta-barrel domain"/>
    <property type="match status" value="1"/>
</dbReference>
<keyword evidence="4 8" id="KW-0812">Transmembrane</keyword>
<evidence type="ECO:0000256" key="9">
    <source>
        <dbReference type="RuleBase" id="RU003357"/>
    </source>
</evidence>
<dbReference type="RefSeq" id="WP_130856483.1">
    <property type="nucleotide sequence ID" value="NZ_JBHLWO010000002.1"/>
</dbReference>